<comment type="pathway">
    <text evidence="9">Protein modification; lipoprotein biosynthesis (signal peptide cleavage).</text>
</comment>
<keyword evidence="2 9" id="KW-1003">Cell membrane</keyword>
<name>A0ABV2M054_9FIRM</name>
<organism evidence="12 13">
    <name type="scientific">Blautia caecimuris</name>
    <dbReference type="NCBI Taxonomy" id="1796615"/>
    <lineage>
        <taxon>Bacteria</taxon>
        <taxon>Bacillati</taxon>
        <taxon>Bacillota</taxon>
        <taxon>Clostridia</taxon>
        <taxon>Lachnospirales</taxon>
        <taxon>Lachnospiraceae</taxon>
        <taxon>Blautia</taxon>
    </lineage>
</organism>
<feature type="transmembrane region" description="Helical" evidence="9">
    <location>
        <begin position="76"/>
        <end position="94"/>
    </location>
</feature>
<evidence type="ECO:0000313" key="12">
    <source>
        <dbReference type="EMBL" id="MET3749843.1"/>
    </source>
</evidence>
<evidence type="ECO:0000256" key="1">
    <source>
        <dbReference type="ARBA" id="ARBA00006139"/>
    </source>
</evidence>
<dbReference type="HAMAP" id="MF_00161">
    <property type="entry name" value="LspA"/>
    <property type="match status" value="1"/>
</dbReference>
<feature type="transmembrane region" description="Helical" evidence="9">
    <location>
        <begin position="141"/>
        <end position="165"/>
    </location>
</feature>
<comment type="similarity">
    <text evidence="1 9 11">Belongs to the peptidase A8 family.</text>
</comment>
<keyword evidence="5 9" id="KW-0064">Aspartyl protease</keyword>
<dbReference type="PROSITE" id="PS00855">
    <property type="entry name" value="SPASE_II"/>
    <property type="match status" value="1"/>
</dbReference>
<keyword evidence="3 9" id="KW-0645">Protease</keyword>
<comment type="subcellular location">
    <subcellularLocation>
        <location evidence="9">Cell membrane</location>
        <topology evidence="9">Multi-pass membrane protein</topology>
    </subcellularLocation>
</comment>
<keyword evidence="4 9" id="KW-0812">Transmembrane</keyword>
<keyword evidence="13" id="KW-1185">Reference proteome</keyword>
<feature type="active site" evidence="9">
    <location>
        <position position="131"/>
    </location>
</feature>
<feature type="transmembrane region" description="Helical" evidence="9">
    <location>
        <begin position="101"/>
        <end position="121"/>
    </location>
</feature>
<dbReference type="Proteomes" id="UP001549106">
    <property type="component" value="Unassembled WGS sequence"/>
</dbReference>
<dbReference type="InterPro" id="IPR001872">
    <property type="entry name" value="Peptidase_A8"/>
</dbReference>
<evidence type="ECO:0000256" key="2">
    <source>
        <dbReference type="ARBA" id="ARBA00022475"/>
    </source>
</evidence>
<keyword evidence="6 9" id="KW-0378">Hydrolase</keyword>
<accession>A0ABV2M054</accession>
<evidence type="ECO:0000256" key="9">
    <source>
        <dbReference type="HAMAP-Rule" id="MF_00161"/>
    </source>
</evidence>
<sequence>MTQKQERNTSTFPGALCGFWWCLSIILLTVLDQWTKHLAEIHLKGNQGISLIPGVLELSYLENRGMAFGMFQGRQVLFLILCMAFFAVLLYLYARIPKNKYYLPLLITGAALASGALGNFIDRLLYGYVIDFIYVSLIDFPVFNVADIFVVCGGIAFVILVGFCYKDEDFDFIKRKRDNS</sequence>
<feature type="active site" evidence="9">
    <location>
        <position position="147"/>
    </location>
</feature>
<gene>
    <name evidence="9" type="primary">lspA</name>
    <name evidence="12" type="ORF">ABID24_001077</name>
</gene>
<dbReference type="GO" id="GO:0004190">
    <property type="term" value="F:aspartic-type endopeptidase activity"/>
    <property type="evidence" value="ECO:0007669"/>
    <property type="project" value="UniProtKB-EC"/>
</dbReference>
<evidence type="ECO:0000256" key="4">
    <source>
        <dbReference type="ARBA" id="ARBA00022692"/>
    </source>
</evidence>
<keyword evidence="7 9" id="KW-1133">Transmembrane helix</keyword>
<dbReference type="RefSeq" id="WP_147598984.1">
    <property type="nucleotide sequence ID" value="NZ_BAABXP010000006.1"/>
</dbReference>
<evidence type="ECO:0000256" key="11">
    <source>
        <dbReference type="RuleBase" id="RU004181"/>
    </source>
</evidence>
<evidence type="ECO:0000256" key="5">
    <source>
        <dbReference type="ARBA" id="ARBA00022750"/>
    </source>
</evidence>
<evidence type="ECO:0000313" key="13">
    <source>
        <dbReference type="Proteomes" id="UP001549106"/>
    </source>
</evidence>
<evidence type="ECO:0000256" key="3">
    <source>
        <dbReference type="ARBA" id="ARBA00022670"/>
    </source>
</evidence>
<evidence type="ECO:0000256" key="10">
    <source>
        <dbReference type="RuleBase" id="RU000594"/>
    </source>
</evidence>
<reference evidence="12 13" key="1">
    <citation type="submission" date="2024-06" db="EMBL/GenBank/DDBJ databases">
        <title>Genomic Encyclopedia of Type Strains, Phase IV (KMG-IV): sequencing the most valuable type-strain genomes for metagenomic binning, comparative biology and taxonomic classification.</title>
        <authorList>
            <person name="Goeker M."/>
        </authorList>
    </citation>
    <scope>NUCLEOTIDE SEQUENCE [LARGE SCALE GENOMIC DNA]</scope>
    <source>
        <strain evidence="12 13">DSM 29492</strain>
    </source>
</reference>
<protein>
    <recommendedName>
        <fullName evidence="9">Lipoprotein signal peptidase</fullName>
        <ecNumber evidence="9">3.4.23.36</ecNumber>
    </recommendedName>
    <alternativeName>
        <fullName evidence="9">Prolipoprotein signal peptidase</fullName>
    </alternativeName>
    <alternativeName>
        <fullName evidence="9">Signal peptidase II</fullName>
        <shortName evidence="9">SPase II</shortName>
    </alternativeName>
</protein>
<dbReference type="EMBL" id="JBEPMJ010000005">
    <property type="protein sequence ID" value="MET3749843.1"/>
    <property type="molecule type" value="Genomic_DNA"/>
</dbReference>
<dbReference type="PRINTS" id="PR00781">
    <property type="entry name" value="LIPOSIGPTASE"/>
</dbReference>
<feature type="transmembrane region" description="Helical" evidence="9">
    <location>
        <begin position="12"/>
        <end position="31"/>
    </location>
</feature>
<comment type="function">
    <text evidence="9 10">This protein specifically catalyzes the removal of signal peptides from prolipoproteins.</text>
</comment>
<evidence type="ECO:0000256" key="6">
    <source>
        <dbReference type="ARBA" id="ARBA00022801"/>
    </source>
</evidence>
<proteinExistence type="inferred from homology"/>
<keyword evidence="8 9" id="KW-0472">Membrane</keyword>
<dbReference type="NCBIfam" id="TIGR00077">
    <property type="entry name" value="lspA"/>
    <property type="match status" value="1"/>
</dbReference>
<comment type="caution">
    <text evidence="12">The sequence shown here is derived from an EMBL/GenBank/DDBJ whole genome shotgun (WGS) entry which is preliminary data.</text>
</comment>
<dbReference type="EC" id="3.4.23.36" evidence="9"/>
<dbReference type="PANTHER" id="PTHR33695">
    <property type="entry name" value="LIPOPROTEIN SIGNAL PEPTIDASE"/>
    <property type="match status" value="1"/>
</dbReference>
<comment type="catalytic activity">
    <reaction evidence="9 10">
        <text>Release of signal peptides from bacterial membrane prolipoproteins. Hydrolyzes -Xaa-Yaa-Zaa-|-(S,diacylglyceryl)Cys-, in which Xaa is hydrophobic (preferably Leu), and Yaa (Ala or Ser) and Zaa (Gly or Ala) have small, neutral side chains.</text>
        <dbReference type="EC" id="3.4.23.36"/>
    </reaction>
</comment>
<evidence type="ECO:0000256" key="7">
    <source>
        <dbReference type="ARBA" id="ARBA00022989"/>
    </source>
</evidence>
<dbReference type="Pfam" id="PF01252">
    <property type="entry name" value="Peptidase_A8"/>
    <property type="match status" value="1"/>
</dbReference>
<dbReference type="PANTHER" id="PTHR33695:SF1">
    <property type="entry name" value="LIPOPROTEIN SIGNAL PEPTIDASE"/>
    <property type="match status" value="1"/>
</dbReference>
<evidence type="ECO:0000256" key="8">
    <source>
        <dbReference type="ARBA" id="ARBA00023136"/>
    </source>
</evidence>